<comment type="caution">
    <text evidence="1">The sequence shown here is derived from an EMBL/GenBank/DDBJ whole genome shotgun (WGS) entry which is preliminary data.</text>
</comment>
<reference evidence="1 2" key="1">
    <citation type="submission" date="2018-02" db="EMBL/GenBank/DDBJ databases">
        <title>Genome sequences of Apibacter spp., gut symbionts of Asian honey bees.</title>
        <authorList>
            <person name="Kwong W.K."/>
            <person name="Steele M.I."/>
            <person name="Moran N.A."/>
        </authorList>
    </citation>
    <scope>NUCLEOTIDE SEQUENCE [LARGE SCALE GENOMIC DNA]</scope>
    <source>
        <strain evidence="2">wkB301</strain>
    </source>
</reference>
<dbReference type="AlphaFoldDB" id="A0A2S8AEW7"/>
<evidence type="ECO:0000313" key="1">
    <source>
        <dbReference type="EMBL" id="PQL94134.1"/>
    </source>
</evidence>
<keyword evidence="2" id="KW-1185">Reference proteome</keyword>
<evidence type="ECO:0000313" key="2">
    <source>
        <dbReference type="Proteomes" id="UP000238042"/>
    </source>
</evidence>
<organism evidence="1 2">
    <name type="scientific">Apibacter adventoris</name>
    <dbReference type="NCBI Taxonomy" id="1679466"/>
    <lineage>
        <taxon>Bacteria</taxon>
        <taxon>Pseudomonadati</taxon>
        <taxon>Bacteroidota</taxon>
        <taxon>Flavobacteriia</taxon>
        <taxon>Flavobacteriales</taxon>
        <taxon>Weeksellaceae</taxon>
        <taxon>Apibacter</taxon>
    </lineage>
</organism>
<dbReference type="OrthoDB" id="654065at2"/>
<proteinExistence type="predicted"/>
<dbReference type="Proteomes" id="UP000238042">
    <property type="component" value="Unassembled WGS sequence"/>
</dbReference>
<dbReference type="EMBL" id="PSZM01000025">
    <property type="protein sequence ID" value="PQL94134.1"/>
    <property type="molecule type" value="Genomic_DNA"/>
</dbReference>
<sequence>MTVQIKEPFNEQYTLIIDSDMQAVDMHITTTTQMRWDFTVVKVTDHSLEIRLILLDHILLETNNPMVKEVAQVSQVFSRMYNELHLTIDKKGMISQIHNLDVIQQKWEQTKKELLKSVEHSPDIKGIIQINDELFAAPDKIKQAIQANEFFTTYFSYVYGKELPYIAKGIVKPNFFNSANVQWDLSITTVDSQLIHLEMKPSFLLSSGFYNKAYGQFAEKIDISKLFTQMKETGKYQIESGSGRLAEAIIHRKEEAAANLYTKVSYHFMSEEKYKEKLKNKSQKYTEEIKAVQEHISTQNVKEVNGKKYTKEQWESFERKQWEIYAKKHNISGFDDKNQKDLPSGRFLADD</sequence>
<dbReference type="RefSeq" id="WP_105246242.1">
    <property type="nucleotide sequence ID" value="NZ_PSZM01000025.1"/>
</dbReference>
<protein>
    <submittedName>
        <fullName evidence="1">Uncharacterized protein</fullName>
    </submittedName>
</protein>
<gene>
    <name evidence="1" type="ORF">C4S77_04055</name>
</gene>
<name>A0A2S8AEW7_9FLAO</name>
<accession>A0A2S8AEW7</accession>